<dbReference type="PANTHER" id="PTHR46111:SF1">
    <property type="entry name" value="RIBOSOMAL RNA SMALL SUBUNIT METHYLTRANSFERASE I"/>
    <property type="match status" value="1"/>
</dbReference>
<comment type="function">
    <text evidence="6">Catalyzes the 2'-O-methylation of the ribose of cytidine 1402 (C1402) in 16S rRNA.</text>
</comment>
<keyword evidence="2 6" id="KW-0698">rRNA processing</keyword>
<keyword evidence="5 6" id="KW-0949">S-adenosyl-L-methionine</keyword>
<accession>A0A0H5SLL3</accession>
<dbReference type="AlphaFoldDB" id="A0A0H5SLL3"/>
<name>A0A0H5SLL3_HERHM</name>
<gene>
    <name evidence="6 8" type="primary">rsmI</name>
    <name evidence="8" type="ORF">HHT355_2475</name>
</gene>
<sequence length="286" mass="32258">MVNMAGKLYICATPIGNLDDITFRVVKTLKEVDLIAAEDTRHSRKLLNYYEIDTPVTSYHEHNKKEKARYLIELLLSGKNIALITDAGTPAISDPGEDLVKMAYEAGIEVTSLPGPCALITGLTLSGLSTRRFAFEAFLPADKKERQRIIGELINDTRTIILYEAPHRLLKTLKELYETMGDRSIAVIKELTKIHETVLRTRISDAIAIYEQEEPKGEYLIIIEGKSVKEIEADQQNLWGDKTIIEHLKVYTDQGFDKKEAMKMVAKDRGISKRDVYKAVIDGNDC</sequence>
<dbReference type="GO" id="GO:0070677">
    <property type="term" value="F:rRNA (cytosine-2'-O-)-methyltransferase activity"/>
    <property type="evidence" value="ECO:0007669"/>
    <property type="project" value="UniProtKB-UniRule"/>
</dbReference>
<dbReference type="Gene3D" id="3.30.950.10">
    <property type="entry name" value="Methyltransferase, Cobalt-precorrin-4 Transmethylase, Domain 2"/>
    <property type="match status" value="1"/>
</dbReference>
<comment type="similarity">
    <text evidence="6">Belongs to the methyltransferase superfamily. RsmI family.</text>
</comment>
<dbReference type="FunFam" id="3.30.950.10:FF:000002">
    <property type="entry name" value="Ribosomal RNA small subunit methyltransferase I"/>
    <property type="match status" value="1"/>
</dbReference>
<dbReference type="Proteomes" id="UP000236497">
    <property type="component" value="Unassembled WGS sequence"/>
</dbReference>
<dbReference type="InterPro" id="IPR035996">
    <property type="entry name" value="4pyrrol_Methylase_sf"/>
</dbReference>
<keyword evidence="3 6" id="KW-0489">Methyltransferase</keyword>
<keyword evidence="4 6" id="KW-0808">Transferase</keyword>
<evidence type="ECO:0000256" key="4">
    <source>
        <dbReference type="ARBA" id="ARBA00022679"/>
    </source>
</evidence>
<dbReference type="InterPro" id="IPR014777">
    <property type="entry name" value="4pyrrole_Mease_sub1"/>
</dbReference>
<proteinExistence type="inferred from homology"/>
<dbReference type="PIRSF" id="PIRSF005917">
    <property type="entry name" value="MTase_YraL"/>
    <property type="match status" value="1"/>
</dbReference>
<comment type="catalytic activity">
    <reaction evidence="6">
        <text>cytidine(1402) in 16S rRNA + S-adenosyl-L-methionine = 2'-O-methylcytidine(1402) in 16S rRNA + S-adenosyl-L-homocysteine + H(+)</text>
        <dbReference type="Rhea" id="RHEA:42924"/>
        <dbReference type="Rhea" id="RHEA-COMP:10285"/>
        <dbReference type="Rhea" id="RHEA-COMP:10286"/>
        <dbReference type="ChEBI" id="CHEBI:15378"/>
        <dbReference type="ChEBI" id="CHEBI:57856"/>
        <dbReference type="ChEBI" id="CHEBI:59789"/>
        <dbReference type="ChEBI" id="CHEBI:74495"/>
        <dbReference type="ChEBI" id="CHEBI:82748"/>
        <dbReference type="EC" id="2.1.1.198"/>
    </reaction>
</comment>
<comment type="subcellular location">
    <subcellularLocation>
        <location evidence="6">Cytoplasm</location>
    </subcellularLocation>
</comment>
<dbReference type="HAMAP" id="MF_01877">
    <property type="entry name" value="16SrRNA_methyltr_I"/>
    <property type="match status" value="1"/>
</dbReference>
<dbReference type="InterPro" id="IPR000878">
    <property type="entry name" value="4pyrrol_Mease"/>
</dbReference>
<dbReference type="Gene3D" id="3.40.1010.10">
    <property type="entry name" value="Cobalt-precorrin-4 Transmethylase, Domain 1"/>
    <property type="match status" value="1"/>
</dbReference>
<dbReference type="InterPro" id="IPR008189">
    <property type="entry name" value="rRNA_ssu_MeTfrase_I"/>
</dbReference>
<evidence type="ECO:0000313" key="8">
    <source>
        <dbReference type="EMBL" id="CRZ35661.1"/>
    </source>
</evidence>
<evidence type="ECO:0000256" key="1">
    <source>
        <dbReference type="ARBA" id="ARBA00022490"/>
    </source>
</evidence>
<evidence type="ECO:0000256" key="3">
    <source>
        <dbReference type="ARBA" id="ARBA00022603"/>
    </source>
</evidence>
<dbReference type="SUPFAM" id="SSF53790">
    <property type="entry name" value="Tetrapyrrole methylase"/>
    <property type="match status" value="1"/>
</dbReference>
<evidence type="ECO:0000259" key="7">
    <source>
        <dbReference type="Pfam" id="PF00590"/>
    </source>
</evidence>
<evidence type="ECO:0000256" key="6">
    <source>
        <dbReference type="HAMAP-Rule" id="MF_01877"/>
    </source>
</evidence>
<dbReference type="InterPro" id="IPR014776">
    <property type="entry name" value="4pyrrole_Mease_sub2"/>
</dbReference>
<organism evidence="8 9">
    <name type="scientific">Herbinix hemicellulosilytica</name>
    <dbReference type="NCBI Taxonomy" id="1564487"/>
    <lineage>
        <taxon>Bacteria</taxon>
        <taxon>Bacillati</taxon>
        <taxon>Bacillota</taxon>
        <taxon>Clostridia</taxon>
        <taxon>Lachnospirales</taxon>
        <taxon>Lachnospiraceae</taxon>
        <taxon>Herbinix</taxon>
    </lineage>
</organism>
<dbReference type="NCBIfam" id="TIGR00096">
    <property type="entry name" value="16S rRNA (cytidine(1402)-2'-O)-methyltransferase"/>
    <property type="match status" value="1"/>
</dbReference>
<dbReference type="PANTHER" id="PTHR46111">
    <property type="entry name" value="RIBOSOMAL RNA SMALL SUBUNIT METHYLTRANSFERASE I"/>
    <property type="match status" value="1"/>
</dbReference>
<keyword evidence="1 6" id="KW-0963">Cytoplasm</keyword>
<protein>
    <recommendedName>
        <fullName evidence="6">Ribosomal RNA small subunit methyltransferase I</fullName>
        <ecNumber evidence="6">2.1.1.198</ecNumber>
    </recommendedName>
    <alternativeName>
        <fullName evidence="6">16S rRNA 2'-O-ribose C1402 methyltransferase</fullName>
    </alternativeName>
    <alternativeName>
        <fullName evidence="6">rRNA (cytidine-2'-O-)-methyltransferase RsmI</fullName>
    </alternativeName>
</protein>
<feature type="domain" description="Tetrapyrrole methylase" evidence="7">
    <location>
        <begin position="7"/>
        <end position="206"/>
    </location>
</feature>
<dbReference type="CDD" id="cd11648">
    <property type="entry name" value="RsmI"/>
    <property type="match status" value="1"/>
</dbReference>
<evidence type="ECO:0000256" key="5">
    <source>
        <dbReference type="ARBA" id="ARBA00022691"/>
    </source>
</evidence>
<evidence type="ECO:0000313" key="9">
    <source>
        <dbReference type="Proteomes" id="UP000236497"/>
    </source>
</evidence>
<dbReference type="Pfam" id="PF00590">
    <property type="entry name" value="TP_methylase"/>
    <property type="match status" value="1"/>
</dbReference>
<evidence type="ECO:0000256" key="2">
    <source>
        <dbReference type="ARBA" id="ARBA00022552"/>
    </source>
</evidence>
<dbReference type="FunFam" id="3.40.1010.10:FF:000002">
    <property type="entry name" value="Ribosomal RNA small subunit methyltransferase I"/>
    <property type="match status" value="1"/>
</dbReference>
<reference evidence="8 9" key="1">
    <citation type="submission" date="2015-06" db="EMBL/GenBank/DDBJ databases">
        <authorList>
            <person name="Wibberg Daniel"/>
        </authorList>
    </citation>
    <scope>NUCLEOTIDE SEQUENCE [LARGE SCALE GENOMIC DNA]</scope>
    <source>
        <strain evidence="8 9">T3/55T</strain>
    </source>
</reference>
<dbReference type="EC" id="2.1.1.198" evidence="6"/>
<keyword evidence="9" id="KW-1185">Reference proteome</keyword>
<dbReference type="GO" id="GO:0005737">
    <property type="term" value="C:cytoplasm"/>
    <property type="evidence" value="ECO:0007669"/>
    <property type="project" value="UniProtKB-SubCell"/>
</dbReference>
<dbReference type="EMBL" id="CVTD020000027">
    <property type="protein sequence ID" value="CRZ35661.1"/>
    <property type="molecule type" value="Genomic_DNA"/>
</dbReference>